<evidence type="ECO:0000313" key="2">
    <source>
        <dbReference type="Proteomes" id="UP001630127"/>
    </source>
</evidence>
<dbReference type="AlphaFoldDB" id="A0ABD3A8E7"/>
<dbReference type="Proteomes" id="UP001630127">
    <property type="component" value="Unassembled WGS sequence"/>
</dbReference>
<proteinExistence type="predicted"/>
<accession>A0ABD3A8E7</accession>
<evidence type="ECO:0000313" key="1">
    <source>
        <dbReference type="EMBL" id="KAL3526810.1"/>
    </source>
</evidence>
<organism evidence="1 2">
    <name type="scientific">Cinchona calisaya</name>
    <dbReference type="NCBI Taxonomy" id="153742"/>
    <lineage>
        <taxon>Eukaryota</taxon>
        <taxon>Viridiplantae</taxon>
        <taxon>Streptophyta</taxon>
        <taxon>Embryophyta</taxon>
        <taxon>Tracheophyta</taxon>
        <taxon>Spermatophyta</taxon>
        <taxon>Magnoliopsida</taxon>
        <taxon>eudicotyledons</taxon>
        <taxon>Gunneridae</taxon>
        <taxon>Pentapetalae</taxon>
        <taxon>asterids</taxon>
        <taxon>lamiids</taxon>
        <taxon>Gentianales</taxon>
        <taxon>Rubiaceae</taxon>
        <taxon>Cinchonoideae</taxon>
        <taxon>Cinchoneae</taxon>
        <taxon>Cinchona</taxon>
    </lineage>
</organism>
<name>A0ABD3A8E7_9GENT</name>
<dbReference type="EMBL" id="JBJUIK010000005">
    <property type="protein sequence ID" value="KAL3526810.1"/>
    <property type="molecule type" value="Genomic_DNA"/>
</dbReference>
<comment type="caution">
    <text evidence="1">The sequence shown here is derived from an EMBL/GenBank/DDBJ whole genome shotgun (WGS) entry which is preliminary data.</text>
</comment>
<sequence>MGLSLKNESVMMGFDRETDWREEEEGDLAVILRTWKLQAGANLGSLIVNGGGSFGNMTGAFGGRMGK</sequence>
<protein>
    <submittedName>
        <fullName evidence="1">Uncharacterized protein</fullName>
    </submittedName>
</protein>
<reference evidence="1 2" key="1">
    <citation type="submission" date="2024-11" db="EMBL/GenBank/DDBJ databases">
        <title>A near-complete genome assembly of Cinchona calisaya.</title>
        <authorList>
            <person name="Lian D.C."/>
            <person name="Zhao X.W."/>
            <person name="Wei L."/>
        </authorList>
    </citation>
    <scope>NUCLEOTIDE SEQUENCE [LARGE SCALE GENOMIC DNA]</scope>
    <source>
        <tissue evidence="1">Nenye</tissue>
    </source>
</reference>
<keyword evidence="2" id="KW-1185">Reference proteome</keyword>
<gene>
    <name evidence="1" type="ORF">ACH5RR_011466</name>
</gene>